<keyword evidence="2 4" id="KW-0238">DNA-binding</keyword>
<reference evidence="7 8" key="1">
    <citation type="submission" date="2024-02" db="EMBL/GenBank/DDBJ databases">
        <title>Bacterial strain from lacustrine sediment.</title>
        <authorList>
            <person name="Petit C."/>
            <person name="Fadhlaoui K."/>
        </authorList>
    </citation>
    <scope>NUCLEOTIDE SEQUENCE [LARGE SCALE GENOMIC DNA]</scope>
    <source>
        <strain evidence="7 8">IPX-CK</strain>
    </source>
</reference>
<dbReference type="InterPro" id="IPR013762">
    <property type="entry name" value="Integrase-like_cat_sf"/>
</dbReference>
<dbReference type="EMBL" id="CP146256">
    <property type="protein sequence ID" value="XAH75973.1"/>
    <property type="molecule type" value="Genomic_DNA"/>
</dbReference>
<dbReference type="PROSITE" id="PS51900">
    <property type="entry name" value="CB"/>
    <property type="match status" value="1"/>
</dbReference>
<evidence type="ECO:0000313" key="8">
    <source>
        <dbReference type="Proteomes" id="UP001451571"/>
    </source>
</evidence>
<dbReference type="PANTHER" id="PTHR30349:SF64">
    <property type="entry name" value="PROPHAGE INTEGRASE INTD-RELATED"/>
    <property type="match status" value="1"/>
</dbReference>
<evidence type="ECO:0000256" key="2">
    <source>
        <dbReference type="ARBA" id="ARBA00023125"/>
    </source>
</evidence>
<comment type="similarity">
    <text evidence="1">Belongs to the 'phage' integrase family.</text>
</comment>
<dbReference type="InterPro" id="IPR002104">
    <property type="entry name" value="Integrase_catalytic"/>
</dbReference>
<sequence length="393" mass="46124">MNDLKKQEMLKQHPYKIWEAGDGRVKTYIYDESKSNKRRIVAKKTKNELEEYLISEYEKYNQNNTEVGHLFKEWIAYALSEKDIEKNSADRYYNDYDKFIVNTEFASMDIRNVTSHDVISFLKDTINRDDKITRKAFSNLKTVLNGLFSYAKSERNLECISMTYTLKDFKVSDKKFKKNIVKDAQQVFNEDEAIKIANFIIANYKTIRELGVLFSLLTGLRVGELCTLKYSDCEQDILYIQRTEVKYKNADGKTVYDVREFPKTECSMNGIELSNSAIDVFGLIKRINMSNGIKSDYVFFDEEYGRLKSYFFNKELKKICNNLNIPFRSMHKLRKTYASYLLANGVDEKIAQAQLRHKDSTTTHKYYEFSIRNKSYIKGVINKNDLLSKVNIL</sequence>
<dbReference type="RefSeq" id="WP_342759546.1">
    <property type="nucleotide sequence ID" value="NZ_CP146256.1"/>
</dbReference>
<dbReference type="PANTHER" id="PTHR30349">
    <property type="entry name" value="PHAGE INTEGRASE-RELATED"/>
    <property type="match status" value="1"/>
</dbReference>
<dbReference type="InterPro" id="IPR011010">
    <property type="entry name" value="DNA_brk_join_enz"/>
</dbReference>
<proteinExistence type="inferred from homology"/>
<dbReference type="Proteomes" id="UP001451571">
    <property type="component" value="Chromosome"/>
</dbReference>
<name>A0ABZ3F309_9FIRM</name>
<feature type="domain" description="Tyr recombinase" evidence="5">
    <location>
        <begin position="174"/>
        <end position="382"/>
    </location>
</feature>
<evidence type="ECO:0000256" key="3">
    <source>
        <dbReference type="ARBA" id="ARBA00023172"/>
    </source>
</evidence>
<evidence type="ECO:0000256" key="1">
    <source>
        <dbReference type="ARBA" id="ARBA00008857"/>
    </source>
</evidence>
<keyword evidence="3" id="KW-0233">DNA recombination</keyword>
<keyword evidence="8" id="KW-1185">Reference proteome</keyword>
<evidence type="ECO:0000259" key="6">
    <source>
        <dbReference type="PROSITE" id="PS51900"/>
    </source>
</evidence>
<dbReference type="SUPFAM" id="SSF56349">
    <property type="entry name" value="DNA breaking-rejoining enzymes"/>
    <property type="match status" value="1"/>
</dbReference>
<dbReference type="Gene3D" id="1.10.150.130">
    <property type="match status" value="1"/>
</dbReference>
<dbReference type="InterPro" id="IPR050090">
    <property type="entry name" value="Tyrosine_recombinase_XerCD"/>
</dbReference>
<dbReference type="InterPro" id="IPR044068">
    <property type="entry name" value="CB"/>
</dbReference>
<dbReference type="InterPro" id="IPR010998">
    <property type="entry name" value="Integrase_recombinase_N"/>
</dbReference>
<feature type="domain" description="Core-binding (CB)" evidence="6">
    <location>
        <begin position="65"/>
        <end position="152"/>
    </location>
</feature>
<dbReference type="Pfam" id="PF00589">
    <property type="entry name" value="Phage_integrase"/>
    <property type="match status" value="1"/>
</dbReference>
<protein>
    <submittedName>
        <fullName evidence="7">Site-specific integrase</fullName>
    </submittedName>
</protein>
<accession>A0ABZ3F309</accession>
<evidence type="ECO:0000259" key="5">
    <source>
        <dbReference type="PROSITE" id="PS51898"/>
    </source>
</evidence>
<dbReference type="CDD" id="cd01189">
    <property type="entry name" value="INT_ICEBs1_C_like"/>
    <property type="match status" value="1"/>
</dbReference>
<evidence type="ECO:0000313" key="7">
    <source>
        <dbReference type="EMBL" id="XAH75973.1"/>
    </source>
</evidence>
<evidence type="ECO:0000256" key="4">
    <source>
        <dbReference type="PROSITE-ProRule" id="PRU01248"/>
    </source>
</evidence>
<dbReference type="Gene3D" id="1.10.443.10">
    <property type="entry name" value="Intergrase catalytic core"/>
    <property type="match status" value="1"/>
</dbReference>
<dbReference type="PROSITE" id="PS51898">
    <property type="entry name" value="TYR_RECOMBINASE"/>
    <property type="match status" value="1"/>
</dbReference>
<organism evidence="7 8">
    <name type="scientific">Kineothrix sedimenti</name>
    <dbReference type="NCBI Taxonomy" id="3123317"/>
    <lineage>
        <taxon>Bacteria</taxon>
        <taxon>Bacillati</taxon>
        <taxon>Bacillota</taxon>
        <taxon>Clostridia</taxon>
        <taxon>Lachnospirales</taxon>
        <taxon>Lachnospiraceae</taxon>
        <taxon>Kineothrix</taxon>
    </lineage>
</organism>
<gene>
    <name evidence="7" type="ORF">V6984_09525</name>
</gene>